<dbReference type="EMBL" id="MT142054">
    <property type="protein sequence ID" value="QJA73798.1"/>
    <property type="molecule type" value="Genomic_DNA"/>
</dbReference>
<name>A0A6M3JWI6_9ZZZZ</name>
<protein>
    <submittedName>
        <fullName evidence="2">Putative sigma-70 region domain containing protein</fullName>
    </submittedName>
</protein>
<dbReference type="GO" id="GO:0006352">
    <property type="term" value="P:DNA-templated transcription initiation"/>
    <property type="evidence" value="ECO:0007669"/>
    <property type="project" value="InterPro"/>
</dbReference>
<evidence type="ECO:0000313" key="2">
    <source>
        <dbReference type="EMBL" id="QJA73798.1"/>
    </source>
</evidence>
<evidence type="ECO:0000259" key="1">
    <source>
        <dbReference type="Pfam" id="PF04545"/>
    </source>
</evidence>
<feature type="domain" description="RNA polymerase sigma-70 region 4" evidence="1">
    <location>
        <begin position="21"/>
        <end position="50"/>
    </location>
</feature>
<proteinExistence type="predicted"/>
<accession>A0A6M3JWI6</accession>
<dbReference type="Gene3D" id="1.10.10.60">
    <property type="entry name" value="Homeodomain-like"/>
    <property type="match status" value="1"/>
</dbReference>
<dbReference type="Pfam" id="PF04545">
    <property type="entry name" value="Sigma70_r4"/>
    <property type="match status" value="1"/>
</dbReference>
<sequence>MKIREFINEQEGIERNFDYITEQMSGTEIAKELGVTRQAVSNILKRALKKFFIEVSRLEPEYDAFEVATTMAMMFNAEGEIDKFYKLFPPDIRKKIETDAKEHYPSQKK</sequence>
<dbReference type="AlphaFoldDB" id="A0A6M3JWI6"/>
<dbReference type="InterPro" id="IPR013324">
    <property type="entry name" value="RNA_pol_sigma_r3/r4-like"/>
</dbReference>
<gene>
    <name evidence="2" type="ORF">MM415A02228_0001</name>
</gene>
<dbReference type="SUPFAM" id="SSF88659">
    <property type="entry name" value="Sigma3 and sigma4 domains of RNA polymerase sigma factors"/>
    <property type="match status" value="1"/>
</dbReference>
<dbReference type="GO" id="GO:0003700">
    <property type="term" value="F:DNA-binding transcription factor activity"/>
    <property type="evidence" value="ECO:0007669"/>
    <property type="project" value="InterPro"/>
</dbReference>
<organism evidence="2">
    <name type="scientific">viral metagenome</name>
    <dbReference type="NCBI Taxonomy" id="1070528"/>
    <lineage>
        <taxon>unclassified sequences</taxon>
        <taxon>metagenomes</taxon>
        <taxon>organismal metagenomes</taxon>
    </lineage>
</organism>
<dbReference type="InterPro" id="IPR007630">
    <property type="entry name" value="RNA_pol_sigma70_r4"/>
</dbReference>
<reference evidence="2" key="1">
    <citation type="submission" date="2020-03" db="EMBL/GenBank/DDBJ databases">
        <title>The deep terrestrial virosphere.</title>
        <authorList>
            <person name="Holmfeldt K."/>
            <person name="Nilsson E."/>
            <person name="Simone D."/>
            <person name="Lopez-Fernandez M."/>
            <person name="Wu X."/>
            <person name="de Brujin I."/>
            <person name="Lundin D."/>
            <person name="Andersson A."/>
            <person name="Bertilsson S."/>
            <person name="Dopson M."/>
        </authorList>
    </citation>
    <scope>NUCLEOTIDE SEQUENCE</scope>
    <source>
        <strain evidence="2">MM415A02228</strain>
    </source>
</reference>